<dbReference type="GO" id="GO:0032259">
    <property type="term" value="P:methylation"/>
    <property type="evidence" value="ECO:0007669"/>
    <property type="project" value="UniProtKB-KW"/>
</dbReference>
<keyword evidence="5" id="KW-0963">Cytoplasm</keyword>
<dbReference type="InterPro" id="IPR000682">
    <property type="entry name" value="PCMT"/>
</dbReference>
<dbReference type="PANTHER" id="PTHR11579">
    <property type="entry name" value="PROTEIN-L-ISOASPARTATE O-METHYLTRANSFERASE"/>
    <property type="match status" value="1"/>
</dbReference>
<name>A0A387HJG7_9ACTN</name>
<dbReference type="KEGG" id="shun:DWB77_03026"/>
<dbReference type="CDD" id="cd02440">
    <property type="entry name" value="AdoMet_MTases"/>
    <property type="match status" value="1"/>
</dbReference>
<organism evidence="12 13">
    <name type="scientific">Streptomyces hundungensis</name>
    <dbReference type="NCBI Taxonomy" id="1077946"/>
    <lineage>
        <taxon>Bacteria</taxon>
        <taxon>Bacillati</taxon>
        <taxon>Actinomycetota</taxon>
        <taxon>Actinomycetes</taxon>
        <taxon>Kitasatosporales</taxon>
        <taxon>Streptomycetaceae</taxon>
        <taxon>Streptomyces</taxon>
    </lineage>
</organism>
<dbReference type="Pfam" id="PF01135">
    <property type="entry name" value="PCMT"/>
    <property type="match status" value="1"/>
</dbReference>
<dbReference type="InterPro" id="IPR029063">
    <property type="entry name" value="SAM-dependent_MTases_sf"/>
</dbReference>
<evidence type="ECO:0000313" key="13">
    <source>
        <dbReference type="Proteomes" id="UP000271554"/>
    </source>
</evidence>
<dbReference type="GO" id="GO:0004719">
    <property type="term" value="F:protein-L-isoaspartate (D-aspartate) O-methyltransferase activity"/>
    <property type="evidence" value="ECO:0007669"/>
    <property type="project" value="UniProtKB-EC"/>
</dbReference>
<dbReference type="AlphaFoldDB" id="A0A387HJG7"/>
<dbReference type="EC" id="2.1.1.77" evidence="3"/>
<reference evidence="12 13" key="1">
    <citation type="submission" date="2018-10" db="EMBL/GenBank/DDBJ databases">
        <title>Relationship between Morphology and Antimicrobial Activity in Streptomyces.</title>
        <authorList>
            <person name="Kang H.J."/>
            <person name="Kim S.B."/>
        </authorList>
    </citation>
    <scope>NUCLEOTIDE SEQUENCE [LARGE SCALE GENOMIC DNA]</scope>
    <source>
        <strain evidence="12 13">BH38</strain>
    </source>
</reference>
<evidence type="ECO:0000256" key="7">
    <source>
        <dbReference type="ARBA" id="ARBA00022679"/>
    </source>
</evidence>
<keyword evidence="7 12" id="KW-0808">Transferase</keyword>
<evidence type="ECO:0000256" key="8">
    <source>
        <dbReference type="ARBA" id="ARBA00022691"/>
    </source>
</evidence>
<evidence type="ECO:0000256" key="9">
    <source>
        <dbReference type="ARBA" id="ARBA00030757"/>
    </source>
</evidence>
<protein>
    <recommendedName>
        <fullName evidence="4">Protein-L-isoaspartate O-methyltransferase</fullName>
        <ecNumber evidence="3">2.1.1.77</ecNumber>
    </recommendedName>
    <alternativeName>
        <fullName evidence="11">L-isoaspartyl protein carboxyl methyltransferase</fullName>
    </alternativeName>
    <alternativeName>
        <fullName evidence="9">Protein L-isoaspartyl methyltransferase</fullName>
    </alternativeName>
    <alternativeName>
        <fullName evidence="10">Protein-beta-aspartate methyltransferase</fullName>
    </alternativeName>
</protein>
<evidence type="ECO:0000313" key="12">
    <source>
        <dbReference type="EMBL" id="AYG80888.1"/>
    </source>
</evidence>
<comment type="subcellular location">
    <subcellularLocation>
        <location evidence="1">Cytoplasm</location>
    </subcellularLocation>
</comment>
<evidence type="ECO:0000256" key="2">
    <source>
        <dbReference type="ARBA" id="ARBA00005369"/>
    </source>
</evidence>
<evidence type="ECO:0000256" key="6">
    <source>
        <dbReference type="ARBA" id="ARBA00022603"/>
    </source>
</evidence>
<sequence>MTAPAHDAHNARQERPSRTALGRALLSAGVLTPDWASAFAAVPRSGFLPDLIWPWDMETGQSVPVSQTDAPEAWYGYADADVPVVTQWDDGRHTGTDPGNVSASSASMPSVVFGMLADLDVKPGHRVLEVGTGTGWNAALLAHRLGAENVVSVELDPTVAAQARTALDRFGLPVHVVTGDGLQGCRERAPFDRIIATCGLRSIPRAWVEQSRPGGVVVAPWGTHYSNGDAVARLVVADDGESASGLFTGPVEFMKARTQRRPLVPHAEYVTGSVADGDASSSTVTEEHFLGGRFSSQDFVLGLCVPDCVRVMAERDEGTHAVWLYGLTDRSWACAQFRDHAATRVWQSGPRRLWDEVHAGLAWWTAQGRPAVERFGLTVDTAGDHVWLGEPGNPVPGGAAA</sequence>
<proteinExistence type="inferred from homology"/>
<dbReference type="SUPFAM" id="SSF53335">
    <property type="entry name" value="S-adenosyl-L-methionine-dependent methyltransferases"/>
    <property type="match status" value="1"/>
</dbReference>
<evidence type="ECO:0000256" key="10">
    <source>
        <dbReference type="ARBA" id="ARBA00031323"/>
    </source>
</evidence>
<evidence type="ECO:0000256" key="4">
    <source>
        <dbReference type="ARBA" id="ARBA00013346"/>
    </source>
</evidence>
<dbReference type="GO" id="GO:0005737">
    <property type="term" value="C:cytoplasm"/>
    <property type="evidence" value="ECO:0007669"/>
    <property type="project" value="UniProtKB-SubCell"/>
</dbReference>
<evidence type="ECO:0000256" key="5">
    <source>
        <dbReference type="ARBA" id="ARBA00022490"/>
    </source>
</evidence>
<dbReference type="PANTHER" id="PTHR11579:SF0">
    <property type="entry name" value="PROTEIN-L-ISOASPARTATE(D-ASPARTATE) O-METHYLTRANSFERASE"/>
    <property type="match status" value="1"/>
</dbReference>
<keyword evidence="13" id="KW-1185">Reference proteome</keyword>
<evidence type="ECO:0000256" key="3">
    <source>
        <dbReference type="ARBA" id="ARBA00011890"/>
    </source>
</evidence>
<dbReference type="RefSeq" id="WP_120721763.1">
    <property type="nucleotide sequence ID" value="NZ_CP032698.1"/>
</dbReference>
<keyword evidence="6 12" id="KW-0489">Methyltransferase</keyword>
<dbReference type="OrthoDB" id="5143400at2"/>
<keyword evidence="8" id="KW-0949">S-adenosyl-L-methionine</keyword>
<gene>
    <name evidence="12" type="primary">pcm_5</name>
    <name evidence="12" type="ORF">DWB77_03026</name>
</gene>
<dbReference type="EMBL" id="CP032698">
    <property type="protein sequence ID" value="AYG80888.1"/>
    <property type="molecule type" value="Genomic_DNA"/>
</dbReference>
<dbReference type="Gene3D" id="3.40.50.150">
    <property type="entry name" value="Vaccinia Virus protein VP39"/>
    <property type="match status" value="1"/>
</dbReference>
<evidence type="ECO:0000256" key="1">
    <source>
        <dbReference type="ARBA" id="ARBA00004496"/>
    </source>
</evidence>
<comment type="similarity">
    <text evidence="2">Belongs to the methyltransferase superfamily. L-isoaspartyl/D-aspartyl protein methyltransferase family.</text>
</comment>
<accession>A0A387HJG7</accession>
<dbReference type="Proteomes" id="UP000271554">
    <property type="component" value="Chromosome"/>
</dbReference>
<evidence type="ECO:0000256" key="11">
    <source>
        <dbReference type="ARBA" id="ARBA00031350"/>
    </source>
</evidence>